<dbReference type="Gene3D" id="3.30.70.270">
    <property type="match status" value="1"/>
</dbReference>
<organism evidence="3">
    <name type="scientific">Achlya hypogyna</name>
    <name type="common">Oomycete</name>
    <name type="synonym">Protoachlya hypogyna</name>
    <dbReference type="NCBI Taxonomy" id="1202772"/>
    <lineage>
        <taxon>Eukaryota</taxon>
        <taxon>Sar</taxon>
        <taxon>Stramenopiles</taxon>
        <taxon>Oomycota</taxon>
        <taxon>Saprolegniomycetes</taxon>
        <taxon>Saprolegniales</taxon>
        <taxon>Achlyaceae</taxon>
        <taxon>Achlya</taxon>
    </lineage>
</organism>
<feature type="chain" id="PRO_5002027421" evidence="1">
    <location>
        <begin position="25"/>
        <end position="183"/>
    </location>
</feature>
<dbReference type="PANTHER" id="PTHR24559:SF451">
    <property type="entry name" value="REVERSE TRANSCRIPTASE"/>
    <property type="match status" value="1"/>
</dbReference>
<dbReference type="InterPro" id="IPR053134">
    <property type="entry name" value="RNA-dir_DNA_polymerase"/>
</dbReference>
<evidence type="ECO:0000256" key="1">
    <source>
        <dbReference type="SAM" id="SignalP"/>
    </source>
</evidence>
<sequence>MCILGFRSLCIKALVACSLSKDDAIDVAAPATPVPHKIQKLLTKYAAIFPDQLPDGLPPSRVVDFAFRLSRGKQHALDKFVTNLLSKGYVNFQTEAPHIPLPSIKELFDSMHGAKMDLASGYNQILVMPKSRSYTAFRTHNETYQWCVAPQGMAGMPGTWSRLMRILFGRFPFVVYLDDICVF</sequence>
<name>A0A0A7CNJ3_ACHHY</name>
<accession>A0A0A7CNJ3</accession>
<dbReference type="PANTHER" id="PTHR24559">
    <property type="entry name" value="TRANSPOSON TY3-I GAG-POL POLYPROTEIN"/>
    <property type="match status" value="1"/>
</dbReference>
<evidence type="ECO:0000259" key="2">
    <source>
        <dbReference type="Pfam" id="PF00078"/>
    </source>
</evidence>
<dbReference type="InterPro" id="IPR043502">
    <property type="entry name" value="DNA/RNA_pol_sf"/>
</dbReference>
<feature type="domain" description="Reverse transcriptase" evidence="2">
    <location>
        <begin position="77"/>
        <end position="183"/>
    </location>
</feature>
<dbReference type="Pfam" id="PF00078">
    <property type="entry name" value="RVT_1"/>
    <property type="match status" value="1"/>
</dbReference>
<proteinExistence type="predicted"/>
<feature type="signal peptide" evidence="1">
    <location>
        <begin position="1"/>
        <end position="24"/>
    </location>
</feature>
<dbReference type="InterPro" id="IPR000477">
    <property type="entry name" value="RT_dom"/>
</dbReference>
<protein>
    <submittedName>
        <fullName evidence="3">Secreted protein</fullName>
    </submittedName>
</protein>
<dbReference type="InterPro" id="IPR043128">
    <property type="entry name" value="Rev_trsase/Diguanyl_cyclase"/>
</dbReference>
<dbReference type="SUPFAM" id="SSF56672">
    <property type="entry name" value="DNA/RNA polymerases"/>
    <property type="match status" value="1"/>
</dbReference>
<dbReference type="AlphaFoldDB" id="A0A0A7CNJ3"/>
<evidence type="ECO:0000313" key="3">
    <source>
        <dbReference type="EMBL" id="AIG56412.1"/>
    </source>
</evidence>
<reference evidence="3" key="1">
    <citation type="journal article" date="2014" name="Genome Biol. Evol.">
        <title>The secreted proteins of Achlya hypogyna and Thraustotheca clavata identify the ancestral oomycete secretome and reveal gene acquisitions by horizontal gene transfer.</title>
        <authorList>
            <person name="Misner I."/>
            <person name="Blouin N."/>
            <person name="Leonard G."/>
            <person name="Richards T.A."/>
            <person name="Lane C.E."/>
        </authorList>
    </citation>
    <scope>NUCLEOTIDE SEQUENCE</scope>
    <source>
        <strain evidence="3">ATCC 48635</strain>
    </source>
</reference>
<keyword evidence="1" id="KW-0732">Signal</keyword>
<dbReference type="EMBL" id="KM038951">
    <property type="protein sequence ID" value="AIG56412.1"/>
    <property type="molecule type" value="Genomic_DNA"/>
</dbReference>